<protein>
    <submittedName>
        <fullName evidence="2">Transformation system protein</fullName>
    </submittedName>
</protein>
<keyword evidence="1" id="KW-0472">Membrane</keyword>
<organism evidence="2 3">
    <name type="scientific">Campylobacter geochelonis</name>
    <dbReference type="NCBI Taxonomy" id="1780362"/>
    <lineage>
        <taxon>Bacteria</taxon>
        <taxon>Pseudomonadati</taxon>
        <taxon>Campylobacterota</taxon>
        <taxon>Epsilonproteobacteria</taxon>
        <taxon>Campylobacterales</taxon>
        <taxon>Campylobacteraceae</taxon>
        <taxon>Campylobacter</taxon>
    </lineage>
</organism>
<dbReference type="OrthoDB" id="5372753at2"/>
<dbReference type="AlphaFoldDB" id="A0A128EJR2"/>
<keyword evidence="1" id="KW-0812">Transmembrane</keyword>
<evidence type="ECO:0000313" key="3">
    <source>
        <dbReference type="Proteomes" id="UP000069632"/>
    </source>
</evidence>
<keyword evidence="1" id="KW-1133">Transmembrane helix</keyword>
<feature type="transmembrane region" description="Helical" evidence="1">
    <location>
        <begin position="39"/>
        <end position="58"/>
    </location>
</feature>
<evidence type="ECO:0000313" key="2">
    <source>
        <dbReference type="EMBL" id="CZE49185.1"/>
    </source>
</evidence>
<accession>A0A128EJR2</accession>
<reference evidence="2 3" key="1">
    <citation type="submission" date="2016-02" db="EMBL/GenBank/DDBJ databases">
        <authorList>
            <consortium name="Pathogen Informatics"/>
        </authorList>
    </citation>
    <scope>NUCLEOTIDE SEQUENCE [LARGE SCALE GENOMIC DNA]</scope>
    <source>
        <strain evidence="2 3">RC20</strain>
    </source>
</reference>
<gene>
    <name evidence="2" type="ORF">ERS672216_01795</name>
</gene>
<name>A0A128EJR2_9BACT</name>
<dbReference type="Gene3D" id="1.25.40.10">
    <property type="entry name" value="Tetratricopeptide repeat domain"/>
    <property type="match status" value="1"/>
</dbReference>
<proteinExistence type="predicted"/>
<dbReference type="Proteomes" id="UP000069632">
    <property type="component" value="Unassembled WGS sequence"/>
</dbReference>
<evidence type="ECO:0000256" key="1">
    <source>
        <dbReference type="SAM" id="Phobius"/>
    </source>
</evidence>
<dbReference type="EMBL" id="FIZP01000015">
    <property type="protein sequence ID" value="CZE49185.1"/>
    <property type="molecule type" value="Genomic_DNA"/>
</dbReference>
<dbReference type="RefSeq" id="WP_075540557.1">
    <property type="nucleotide sequence ID" value="NZ_CP053844.1"/>
</dbReference>
<sequence>MLEHFEVVELEKKWEEYNKKRKKFGYGLNLSKFKFDKTVMLLLVLISVASGAIAWLLLSSNEEITLAQIDKNINANNVNSTPSASTILDKEIDVNLTNMAQQSYEKNETFDRGSLKFNDIGIDASVDAGGFVLNDSYKSKPNDSEIIEKKPFSTIPKDEIIDFKSPPVPPKSIISSSSASKRIVDDDSKGKIVIKTTNLKEDANTLEEKFYASNDIMYSLMLSENAYNKKRYDEAIKWALISNEINKDNAKSWILFAKANYKKGNKKDALLALETFNKRLPNKEVDGVIRQIKDGAL</sequence>
<dbReference type="SUPFAM" id="SSF48452">
    <property type="entry name" value="TPR-like"/>
    <property type="match status" value="1"/>
</dbReference>
<keyword evidence="3" id="KW-1185">Reference proteome</keyword>
<dbReference type="InterPro" id="IPR011990">
    <property type="entry name" value="TPR-like_helical_dom_sf"/>
</dbReference>